<dbReference type="EMBL" id="JAGMVJ010000002">
    <property type="protein sequence ID" value="KAH7093441.1"/>
    <property type="molecule type" value="Genomic_DNA"/>
</dbReference>
<organism evidence="1 2">
    <name type="scientific">Paraphoma chrysanthemicola</name>
    <dbReference type="NCBI Taxonomy" id="798071"/>
    <lineage>
        <taxon>Eukaryota</taxon>
        <taxon>Fungi</taxon>
        <taxon>Dikarya</taxon>
        <taxon>Ascomycota</taxon>
        <taxon>Pezizomycotina</taxon>
        <taxon>Dothideomycetes</taxon>
        <taxon>Pleosporomycetidae</taxon>
        <taxon>Pleosporales</taxon>
        <taxon>Pleosporineae</taxon>
        <taxon>Phaeosphaeriaceae</taxon>
        <taxon>Paraphoma</taxon>
    </lineage>
</organism>
<sequence length="243" mass="27272">MTTQPHLSAPILFHPTTLKSNRALTSQITTLANEAFMRSHAPDREKWDLSRDRFPSEESYWDMLGEKGIVALIFDRDDGNSAQELNGANATGNNDENVNGEDRNWEGREKVIACAAALPWKGGWNKEGAGTEVGWEIKAVCVAGDKKYLKKGLAVQVMQALEDELVRNAKAQWRASAKREMSAEDARRGSVALWILAAECLNGAYWRKRGYEELRRSTEGSGTWGCKTSFELVVFRKEVKYEI</sequence>
<dbReference type="OrthoDB" id="3745836at2759"/>
<accession>A0A8K0RI91</accession>
<keyword evidence="2" id="KW-1185">Reference proteome</keyword>
<proteinExistence type="predicted"/>
<gene>
    <name evidence="1" type="ORF">FB567DRAFT_515348</name>
</gene>
<evidence type="ECO:0000313" key="2">
    <source>
        <dbReference type="Proteomes" id="UP000813461"/>
    </source>
</evidence>
<evidence type="ECO:0000313" key="1">
    <source>
        <dbReference type="EMBL" id="KAH7093441.1"/>
    </source>
</evidence>
<dbReference type="AlphaFoldDB" id="A0A8K0RI91"/>
<dbReference type="Proteomes" id="UP000813461">
    <property type="component" value="Unassembled WGS sequence"/>
</dbReference>
<protein>
    <submittedName>
        <fullName evidence="1">Uncharacterized protein</fullName>
    </submittedName>
</protein>
<reference evidence="1" key="1">
    <citation type="journal article" date="2021" name="Nat. Commun.">
        <title>Genetic determinants of endophytism in the Arabidopsis root mycobiome.</title>
        <authorList>
            <person name="Mesny F."/>
            <person name="Miyauchi S."/>
            <person name="Thiergart T."/>
            <person name="Pickel B."/>
            <person name="Atanasova L."/>
            <person name="Karlsson M."/>
            <person name="Huettel B."/>
            <person name="Barry K.W."/>
            <person name="Haridas S."/>
            <person name="Chen C."/>
            <person name="Bauer D."/>
            <person name="Andreopoulos W."/>
            <person name="Pangilinan J."/>
            <person name="LaButti K."/>
            <person name="Riley R."/>
            <person name="Lipzen A."/>
            <person name="Clum A."/>
            <person name="Drula E."/>
            <person name="Henrissat B."/>
            <person name="Kohler A."/>
            <person name="Grigoriev I.V."/>
            <person name="Martin F.M."/>
            <person name="Hacquard S."/>
        </authorList>
    </citation>
    <scope>NUCLEOTIDE SEQUENCE</scope>
    <source>
        <strain evidence="1">MPI-SDFR-AT-0120</strain>
    </source>
</reference>
<name>A0A8K0RI91_9PLEO</name>
<comment type="caution">
    <text evidence="1">The sequence shown here is derived from an EMBL/GenBank/DDBJ whole genome shotgun (WGS) entry which is preliminary data.</text>
</comment>